<protein>
    <submittedName>
        <fullName evidence="2">Bax protein</fullName>
    </submittedName>
</protein>
<proteinExistence type="predicted"/>
<dbReference type="Pfam" id="PF01832">
    <property type="entry name" value="Glucosaminidase"/>
    <property type="match status" value="1"/>
</dbReference>
<reference evidence="2 3" key="1">
    <citation type="submission" date="2018-11" db="EMBL/GenBank/DDBJ databases">
        <title>Genomic Encyclopedia of Type Strains, Phase IV (KMG-IV): sequencing the most valuable type-strain genomes for metagenomic binning, comparative biology and taxonomic classification.</title>
        <authorList>
            <person name="Goeker M."/>
        </authorList>
    </citation>
    <scope>NUCLEOTIDE SEQUENCE [LARGE SCALE GENOMIC DNA]</scope>
    <source>
        <strain evidence="2 3">DSM 100316</strain>
    </source>
</reference>
<sequence length="279" mass="30625">MRRKTQPITIIYVAAILLAATKVVLLQGPTHSNNGTDAEAKGGLSTLAGVKLPATKLLDTPEFSEIKGVTARKKAFFGYLGEYIESENQHILAEREQLLTLQEIASKGGLNSNQKAVLRGLATRYKLLHLIDDDDELIKRLRNRIDIIPPSLALSQSANESAWGTSRFAKQGNNFFGQWCFRQGCGIVPQSRPVGEIYEVAAFEDTGGSVRAYFLNLNTHKAYKSLRDIRSKLRAENKSLSGAELAVGLGSYSARGAHYVDEIQRMIVFNNLDELDGGG</sequence>
<feature type="domain" description="Mannosyl-glycoprotein endo-beta-N-acetylglucosamidase-like" evidence="1">
    <location>
        <begin position="138"/>
        <end position="269"/>
    </location>
</feature>
<evidence type="ECO:0000259" key="1">
    <source>
        <dbReference type="Pfam" id="PF01832"/>
    </source>
</evidence>
<dbReference type="InterPro" id="IPR053195">
    <property type="entry name" value="Bax-like"/>
</dbReference>
<organism evidence="2 3">
    <name type="scientific">Sinobacterium caligoides</name>
    <dbReference type="NCBI Taxonomy" id="933926"/>
    <lineage>
        <taxon>Bacteria</taxon>
        <taxon>Pseudomonadati</taxon>
        <taxon>Pseudomonadota</taxon>
        <taxon>Gammaproteobacteria</taxon>
        <taxon>Cellvibrionales</taxon>
        <taxon>Spongiibacteraceae</taxon>
        <taxon>Sinobacterium</taxon>
    </lineage>
</organism>
<dbReference type="PANTHER" id="PTHR40572">
    <property type="entry name" value="PROTEIN BAX"/>
    <property type="match status" value="1"/>
</dbReference>
<keyword evidence="3" id="KW-1185">Reference proteome</keyword>
<gene>
    <name evidence="2" type="ORF">EDC56_0276</name>
</gene>
<dbReference type="Gene3D" id="1.10.530.10">
    <property type="match status" value="1"/>
</dbReference>
<name>A0A3N2DY51_9GAMM</name>
<comment type="caution">
    <text evidence="2">The sequence shown here is derived from an EMBL/GenBank/DDBJ whole genome shotgun (WGS) entry which is preliminary data.</text>
</comment>
<dbReference type="GO" id="GO:0004040">
    <property type="term" value="F:amidase activity"/>
    <property type="evidence" value="ECO:0007669"/>
    <property type="project" value="InterPro"/>
</dbReference>
<dbReference type="PANTHER" id="PTHR40572:SF1">
    <property type="entry name" value="PROTEIN BAX"/>
    <property type="match status" value="1"/>
</dbReference>
<dbReference type="EMBL" id="RKHR01000003">
    <property type="protein sequence ID" value="ROS04763.1"/>
    <property type="molecule type" value="Genomic_DNA"/>
</dbReference>
<dbReference type="Proteomes" id="UP000275394">
    <property type="component" value="Unassembled WGS sequence"/>
</dbReference>
<dbReference type="RefSeq" id="WP_162844046.1">
    <property type="nucleotide sequence ID" value="NZ_RKHR01000003.1"/>
</dbReference>
<dbReference type="AlphaFoldDB" id="A0A3N2DY51"/>
<dbReference type="InterPro" id="IPR002901">
    <property type="entry name" value="MGlyc_endo_b_GlcNAc-like_dom"/>
</dbReference>
<evidence type="ECO:0000313" key="3">
    <source>
        <dbReference type="Proteomes" id="UP000275394"/>
    </source>
</evidence>
<accession>A0A3N2DY51</accession>
<evidence type="ECO:0000313" key="2">
    <source>
        <dbReference type="EMBL" id="ROS04763.1"/>
    </source>
</evidence>